<evidence type="ECO:0000256" key="1">
    <source>
        <dbReference type="SAM" id="MobiDB-lite"/>
    </source>
</evidence>
<protein>
    <submittedName>
        <fullName evidence="2">Uncharacterized protein</fullName>
    </submittedName>
</protein>
<comment type="caution">
    <text evidence="2">The sequence shown here is derived from an EMBL/GenBank/DDBJ whole genome shotgun (WGS) entry which is preliminary data.</text>
</comment>
<gene>
    <name evidence="2" type="ORF">Tci_901712</name>
</gene>
<sequence length="73" mass="8583">MTFEEVEAKFNSICKQMEDFIPMGLKEEAERIKRKGINLEQESVKKQKSSEEITEEAKSPEEVTKEKIKEMMQ</sequence>
<accession>A0A699V6N3</accession>
<name>A0A699V6N3_TANCI</name>
<feature type="region of interest" description="Disordered" evidence="1">
    <location>
        <begin position="42"/>
        <end position="73"/>
    </location>
</feature>
<proteinExistence type="predicted"/>
<evidence type="ECO:0000313" key="2">
    <source>
        <dbReference type="EMBL" id="GFD29743.1"/>
    </source>
</evidence>
<organism evidence="2">
    <name type="scientific">Tanacetum cinerariifolium</name>
    <name type="common">Dalmatian daisy</name>
    <name type="synonym">Chrysanthemum cinerariifolium</name>
    <dbReference type="NCBI Taxonomy" id="118510"/>
    <lineage>
        <taxon>Eukaryota</taxon>
        <taxon>Viridiplantae</taxon>
        <taxon>Streptophyta</taxon>
        <taxon>Embryophyta</taxon>
        <taxon>Tracheophyta</taxon>
        <taxon>Spermatophyta</taxon>
        <taxon>Magnoliopsida</taxon>
        <taxon>eudicotyledons</taxon>
        <taxon>Gunneridae</taxon>
        <taxon>Pentapetalae</taxon>
        <taxon>asterids</taxon>
        <taxon>campanulids</taxon>
        <taxon>Asterales</taxon>
        <taxon>Asteraceae</taxon>
        <taxon>Asteroideae</taxon>
        <taxon>Anthemideae</taxon>
        <taxon>Anthemidinae</taxon>
        <taxon>Tanacetum</taxon>
    </lineage>
</organism>
<dbReference type="AlphaFoldDB" id="A0A699V6N3"/>
<reference evidence="2" key="1">
    <citation type="journal article" date="2019" name="Sci. Rep.">
        <title>Draft genome of Tanacetum cinerariifolium, the natural source of mosquito coil.</title>
        <authorList>
            <person name="Yamashiro T."/>
            <person name="Shiraishi A."/>
            <person name="Satake H."/>
            <person name="Nakayama K."/>
        </authorList>
    </citation>
    <scope>NUCLEOTIDE SEQUENCE</scope>
</reference>
<dbReference type="EMBL" id="BKCJ011397589">
    <property type="protein sequence ID" value="GFD29743.1"/>
    <property type="molecule type" value="Genomic_DNA"/>
</dbReference>
<feature type="non-terminal residue" evidence="2">
    <location>
        <position position="73"/>
    </location>
</feature>